<proteinExistence type="predicted"/>
<reference evidence="1 2" key="1">
    <citation type="journal article" date="2021" name="Hortic Res">
        <title>High-quality reference genome and annotation aids understanding of berry development for evergreen blueberry (Vaccinium darrowii).</title>
        <authorList>
            <person name="Yu J."/>
            <person name="Hulse-Kemp A.M."/>
            <person name="Babiker E."/>
            <person name="Staton M."/>
        </authorList>
    </citation>
    <scope>NUCLEOTIDE SEQUENCE [LARGE SCALE GENOMIC DNA]</scope>
    <source>
        <strain evidence="2">cv. NJ 8807/NJ 8810</strain>
        <tissue evidence="1">Young leaf</tissue>
    </source>
</reference>
<gene>
    <name evidence="1" type="ORF">Vadar_012497</name>
</gene>
<evidence type="ECO:0000313" key="2">
    <source>
        <dbReference type="Proteomes" id="UP000828048"/>
    </source>
</evidence>
<dbReference type="Proteomes" id="UP000828048">
    <property type="component" value="Chromosome 1"/>
</dbReference>
<keyword evidence="2" id="KW-1185">Reference proteome</keyword>
<dbReference type="EMBL" id="CM037151">
    <property type="protein sequence ID" value="KAH7843090.1"/>
    <property type="molecule type" value="Genomic_DNA"/>
</dbReference>
<comment type="caution">
    <text evidence="1">The sequence shown here is derived from an EMBL/GenBank/DDBJ whole genome shotgun (WGS) entry which is preliminary data.</text>
</comment>
<accession>A0ACB7XR32</accession>
<evidence type="ECO:0000313" key="1">
    <source>
        <dbReference type="EMBL" id="KAH7843090.1"/>
    </source>
</evidence>
<sequence>MECNKEEAVRAKVIAEQKMQHKDFLGARKIAFKAQQLYPDLENISQMITVCDVHCSAEKKVHGNEMDWYGILKIDSTADEASIKKQYKKLALLLHPDKNQFAGATDAFKLIGEAQRVLLDTGKRMLHDNKIKASRPGAVPNWAPQHASTYSNVRKQPWVHSHPMSKPAPPFASFNPQQQQPQPETFWTICPFCSVRYQYYRNVVNKLLSCQSCNKHFIGHEIKDQSTPMPPGTNSTRPVVLPQQKEVPRPAADFKPNVQNTRGNVDVQSKKRKVEESKGSRNVNGKKKKQVDELSESTTSSSDSEEDFNIEEQEDGLAKEDFGVYREYPRRSTRSRGQVSYDDNLSDDDNDIGSPSKGVKGNGPVRAPEDSVEKQGAPKPNKSDVETENGEIGANVESSLNSSPTVAVDPEFYEYPDPDFSDFDKTRGQGCFAVGQTWAVYDMVDGMPRFYARIRKVSSPGFKLRITWLEPEPDDEDKIKWVEAGMPVSCGQFKHGASEAIEDHPMFSHLVHWVKGSGRDTYYVYPRKGETWALFKNWDMKWHSEPVSGRKYEYEFVEILSDWGEGIGVSVAYLGKVKGFSCLFCRTKGEEGINSFQVPPSQLFRFSHRVPSFQLTGEERQGVLKGSFELDPASLPANLEEIDVPEDWKAVAPNKKTQLDPDHISAVNCTEHQDSDLYEIPDPEFYNFDADKSPEKFQVGQTWALYSDEDGLPKYYARITKIDVHPEFKLHITWLSSCALPKDTVKWFDKNMLTCCGMFRLQKDGHGKYTETGPFSHKVKAQSTEKKGVCAIFPRKGEVWALYKNWNAAITRADLKKCEYDMVELLEEDDSEFKVLVLEPVSGYKSVFKAQMKGGMTITREIPRYGLLRFSHQIPAFRLTHEKGGSLKGYWELDPAALPITLFRSS</sequence>
<name>A0ACB7XR32_9ERIC</name>
<organism evidence="1 2">
    <name type="scientific">Vaccinium darrowii</name>
    <dbReference type="NCBI Taxonomy" id="229202"/>
    <lineage>
        <taxon>Eukaryota</taxon>
        <taxon>Viridiplantae</taxon>
        <taxon>Streptophyta</taxon>
        <taxon>Embryophyta</taxon>
        <taxon>Tracheophyta</taxon>
        <taxon>Spermatophyta</taxon>
        <taxon>Magnoliopsida</taxon>
        <taxon>eudicotyledons</taxon>
        <taxon>Gunneridae</taxon>
        <taxon>Pentapetalae</taxon>
        <taxon>asterids</taxon>
        <taxon>Ericales</taxon>
        <taxon>Ericaceae</taxon>
        <taxon>Vaccinioideae</taxon>
        <taxon>Vaccinieae</taxon>
        <taxon>Vaccinium</taxon>
    </lineage>
</organism>
<protein>
    <submittedName>
        <fullName evidence="1">Uncharacterized protein</fullName>
    </submittedName>
</protein>